<evidence type="ECO:0000313" key="2">
    <source>
        <dbReference type="EMBL" id="KAF5329625.1"/>
    </source>
</evidence>
<evidence type="ECO:0000313" key="3">
    <source>
        <dbReference type="Proteomes" id="UP000567179"/>
    </source>
</evidence>
<dbReference type="SUPFAM" id="SSF52047">
    <property type="entry name" value="RNI-like"/>
    <property type="match status" value="1"/>
</dbReference>
<feature type="domain" description="F-box" evidence="1">
    <location>
        <begin position="1"/>
        <end position="43"/>
    </location>
</feature>
<comment type="caution">
    <text evidence="2">The sequence shown here is derived from an EMBL/GenBank/DDBJ whole genome shotgun (WGS) entry which is preliminary data.</text>
</comment>
<accession>A0A8H5BUG4</accession>
<dbReference type="Pfam" id="PF12937">
    <property type="entry name" value="F-box-like"/>
    <property type="match status" value="1"/>
</dbReference>
<sequence>MGSLPPELWSHICLFLSPTDLADLALSSKSLLQSARRELYHTVVLDSDGRSVQETVKLLTKDIHLCRQVRKLILITSSGRWYPKNWPNFEFQTWFDPAIFGRMDALHTIHFHGWPAGNPRASGGSDAFRDMLCAIYTMSRSLTSVKLENVALPAEIIFTNYKPTQHLKPDFPVLPIIQRVTFKVTHGGGFGWSFVLPTFFFRSPSPIEYLDLSFGRYTPHFEALSTLSFPRLRTLHFRNLPRPASRHMTTFLLAHPSLRYVHLLQCDLFLEVGRLNVNMLPDLHTISASPPLLLSLGQRCDSLRYIRCLYIDCDSVEFELNEYQHMVNVTRGFPNLRHIAVSRPLRNGVHISELMAAFYVSIELECWSGGFYVRDLLKMDSIPEVISIFPALARLNICEWTYPHVPPLSEATHLRALNEIARAGRMLKKIALYQVHLPTNEISAVYAVAAVSGDATVGPVPGIVSAGAATRRSVSLQRTYQYVEGGPHIKERRKVDFASTDWQIETPLLAAP</sequence>
<dbReference type="InterPro" id="IPR036047">
    <property type="entry name" value="F-box-like_dom_sf"/>
</dbReference>
<dbReference type="PROSITE" id="PS50181">
    <property type="entry name" value="FBOX"/>
    <property type="match status" value="1"/>
</dbReference>
<name>A0A8H5BUG4_9AGAR</name>
<protein>
    <recommendedName>
        <fullName evidence="1">F-box domain-containing protein</fullName>
    </recommendedName>
</protein>
<dbReference type="CDD" id="cd09917">
    <property type="entry name" value="F-box_SF"/>
    <property type="match status" value="1"/>
</dbReference>
<dbReference type="SUPFAM" id="SSF81383">
    <property type="entry name" value="F-box domain"/>
    <property type="match status" value="1"/>
</dbReference>
<dbReference type="EMBL" id="JAACJJ010000002">
    <property type="protein sequence ID" value="KAF5329625.1"/>
    <property type="molecule type" value="Genomic_DNA"/>
</dbReference>
<keyword evidence="3" id="KW-1185">Reference proteome</keyword>
<proteinExistence type="predicted"/>
<dbReference type="AlphaFoldDB" id="A0A8H5BUG4"/>
<dbReference type="Proteomes" id="UP000567179">
    <property type="component" value="Unassembled WGS sequence"/>
</dbReference>
<organism evidence="2 3">
    <name type="scientific">Psilocybe cf. subviscida</name>
    <dbReference type="NCBI Taxonomy" id="2480587"/>
    <lineage>
        <taxon>Eukaryota</taxon>
        <taxon>Fungi</taxon>
        <taxon>Dikarya</taxon>
        <taxon>Basidiomycota</taxon>
        <taxon>Agaricomycotina</taxon>
        <taxon>Agaricomycetes</taxon>
        <taxon>Agaricomycetidae</taxon>
        <taxon>Agaricales</taxon>
        <taxon>Agaricineae</taxon>
        <taxon>Strophariaceae</taxon>
        <taxon>Psilocybe</taxon>
    </lineage>
</organism>
<dbReference type="Gene3D" id="3.80.10.10">
    <property type="entry name" value="Ribonuclease Inhibitor"/>
    <property type="match status" value="1"/>
</dbReference>
<gene>
    <name evidence="2" type="ORF">D9619_009463</name>
</gene>
<evidence type="ECO:0000259" key="1">
    <source>
        <dbReference type="PROSITE" id="PS50181"/>
    </source>
</evidence>
<dbReference type="InterPro" id="IPR001810">
    <property type="entry name" value="F-box_dom"/>
</dbReference>
<dbReference type="OrthoDB" id="3037650at2759"/>
<dbReference type="InterPro" id="IPR032675">
    <property type="entry name" value="LRR_dom_sf"/>
</dbReference>
<reference evidence="2 3" key="1">
    <citation type="journal article" date="2020" name="ISME J.">
        <title>Uncovering the hidden diversity of litter-decomposition mechanisms in mushroom-forming fungi.</title>
        <authorList>
            <person name="Floudas D."/>
            <person name="Bentzer J."/>
            <person name="Ahren D."/>
            <person name="Johansson T."/>
            <person name="Persson P."/>
            <person name="Tunlid A."/>
        </authorList>
    </citation>
    <scope>NUCLEOTIDE SEQUENCE [LARGE SCALE GENOMIC DNA]</scope>
    <source>
        <strain evidence="2 3">CBS 101986</strain>
    </source>
</reference>